<dbReference type="EMBL" id="MU266509">
    <property type="protein sequence ID" value="KAH7921841.1"/>
    <property type="molecule type" value="Genomic_DNA"/>
</dbReference>
<name>A0ACB8B9E9_9AGAM</name>
<protein>
    <submittedName>
        <fullName evidence="1">Uncharacterized protein</fullName>
    </submittedName>
</protein>
<organism evidence="1 2">
    <name type="scientific">Leucogyrophana mollusca</name>
    <dbReference type="NCBI Taxonomy" id="85980"/>
    <lineage>
        <taxon>Eukaryota</taxon>
        <taxon>Fungi</taxon>
        <taxon>Dikarya</taxon>
        <taxon>Basidiomycota</taxon>
        <taxon>Agaricomycotina</taxon>
        <taxon>Agaricomycetes</taxon>
        <taxon>Agaricomycetidae</taxon>
        <taxon>Boletales</taxon>
        <taxon>Boletales incertae sedis</taxon>
        <taxon>Leucogyrophana</taxon>
    </lineage>
</organism>
<gene>
    <name evidence="1" type="ORF">BV22DRAFT_1038171</name>
</gene>
<proteinExistence type="predicted"/>
<sequence>MERRNRPYGMTVSVGPHRATRTAGTCQENDIGHQALKAKKSLVLSSILHRAVMDSATVIEVARDVMLHSYFGFMANSLLLYDHLITLPGEVTYIWQRPKFASSFLFFLNRYLGLLSNVGATVVSHLPLGSKRCQQFTLVRQLLLVSNQVVICLLLTLRTYALYGCSKRILAFMLGGGLLLGGAACWTLAGQHTYPVDAGNGCLLAYSTTTAIRLAVAWEALFVYDSAMFCLTVFKTYKGGIRQRLFSSEGKVNIVVLIFRDGAIYFAVMAMSNMCNILTYYICPPLTRGILSTFASCISVNLMSRLMLNLHQSADIGIFSTYYPPGGEGDAAVFTTQFDYPSYDRRLTSQAPI</sequence>
<comment type="caution">
    <text evidence="1">The sequence shown here is derived from an EMBL/GenBank/DDBJ whole genome shotgun (WGS) entry which is preliminary data.</text>
</comment>
<accession>A0ACB8B9E9</accession>
<reference evidence="1" key="1">
    <citation type="journal article" date="2021" name="New Phytol.">
        <title>Evolutionary innovations through gain and loss of genes in the ectomycorrhizal Boletales.</title>
        <authorList>
            <person name="Wu G."/>
            <person name="Miyauchi S."/>
            <person name="Morin E."/>
            <person name="Kuo A."/>
            <person name="Drula E."/>
            <person name="Varga T."/>
            <person name="Kohler A."/>
            <person name="Feng B."/>
            <person name="Cao Y."/>
            <person name="Lipzen A."/>
            <person name="Daum C."/>
            <person name="Hundley H."/>
            <person name="Pangilinan J."/>
            <person name="Johnson J."/>
            <person name="Barry K."/>
            <person name="LaButti K."/>
            <person name="Ng V."/>
            <person name="Ahrendt S."/>
            <person name="Min B."/>
            <person name="Choi I.G."/>
            <person name="Park H."/>
            <person name="Plett J.M."/>
            <person name="Magnuson J."/>
            <person name="Spatafora J.W."/>
            <person name="Nagy L.G."/>
            <person name="Henrissat B."/>
            <person name="Grigoriev I.V."/>
            <person name="Yang Z.L."/>
            <person name="Xu J."/>
            <person name="Martin F.M."/>
        </authorList>
    </citation>
    <scope>NUCLEOTIDE SEQUENCE</scope>
    <source>
        <strain evidence="1">KUC20120723A-06</strain>
    </source>
</reference>
<keyword evidence="2" id="KW-1185">Reference proteome</keyword>
<evidence type="ECO:0000313" key="1">
    <source>
        <dbReference type="EMBL" id="KAH7921841.1"/>
    </source>
</evidence>
<evidence type="ECO:0000313" key="2">
    <source>
        <dbReference type="Proteomes" id="UP000790709"/>
    </source>
</evidence>
<dbReference type="Proteomes" id="UP000790709">
    <property type="component" value="Unassembled WGS sequence"/>
</dbReference>